<dbReference type="EMBL" id="AFYH01262343">
    <property type="status" value="NOT_ANNOTATED_CDS"/>
    <property type="molecule type" value="Genomic_DNA"/>
</dbReference>
<dbReference type="Bgee" id="ENSLACG00000002584">
    <property type="expression patterns" value="Expressed in pectoral fin and 6 other cell types or tissues"/>
</dbReference>
<comment type="subcellular location">
    <subcellularLocation>
        <location evidence="1">Membrane</location>
    </subcellularLocation>
</comment>
<reference evidence="8" key="1">
    <citation type="submission" date="2011-08" db="EMBL/GenBank/DDBJ databases">
        <title>The draft genome of Latimeria chalumnae.</title>
        <authorList>
            <person name="Di Palma F."/>
            <person name="Alfoldi J."/>
            <person name="Johnson J."/>
            <person name="Berlin A."/>
            <person name="Gnerre S."/>
            <person name="Jaffe D."/>
            <person name="MacCallum I."/>
            <person name="Young S."/>
            <person name="Walker B.J."/>
            <person name="Lander E."/>
            <person name="Lindblad-Toh K."/>
        </authorList>
    </citation>
    <scope>NUCLEOTIDE SEQUENCE [LARGE SCALE GENOMIC DNA]</scope>
    <source>
        <strain evidence="8">Wild caught</strain>
    </source>
</reference>
<reference evidence="7" key="2">
    <citation type="submission" date="2025-08" db="UniProtKB">
        <authorList>
            <consortium name="Ensembl"/>
        </authorList>
    </citation>
    <scope>IDENTIFICATION</scope>
</reference>
<dbReference type="KEGG" id="lcm:102350869"/>
<name>H2ZZS0_LATCH</name>
<dbReference type="InterPro" id="IPR051517">
    <property type="entry name" value="IFITM_antiviral_protein"/>
</dbReference>
<dbReference type="GO" id="GO:0005886">
    <property type="term" value="C:plasma membrane"/>
    <property type="evidence" value="ECO:0007669"/>
    <property type="project" value="TreeGrafter"/>
</dbReference>
<evidence type="ECO:0000256" key="5">
    <source>
        <dbReference type="ARBA" id="ARBA00023136"/>
    </source>
</evidence>
<dbReference type="FunCoup" id="H2ZZS0">
    <property type="interactions" value="749"/>
</dbReference>
<dbReference type="Pfam" id="PF04505">
    <property type="entry name" value="CD225"/>
    <property type="match status" value="1"/>
</dbReference>
<dbReference type="eggNOG" id="ENOG502S9XK">
    <property type="taxonomic scope" value="Eukaryota"/>
</dbReference>
<evidence type="ECO:0000256" key="2">
    <source>
        <dbReference type="ARBA" id="ARBA00006843"/>
    </source>
</evidence>
<dbReference type="InParanoid" id="H2ZZS0"/>
<dbReference type="InterPro" id="IPR007593">
    <property type="entry name" value="CD225/Dispanin_fam"/>
</dbReference>
<dbReference type="HOGENOM" id="CLU_124511_3_0_1"/>
<sequence>MDATGVTYPPSSVPLPNRAQYEAVQKENGGFPTATVINIEPTIEVPSDHFLWSMFNILLGNICCLGFVALIFSVKSRDKKVVQDMEGARHYASTARCLNITSLVFNIIYVLIVIILFATYVYTILQIIQEANSNRYNNFNMYGK</sequence>
<dbReference type="GeneTree" id="ENSGT00950000182857"/>
<evidence type="ECO:0000256" key="1">
    <source>
        <dbReference type="ARBA" id="ARBA00004370"/>
    </source>
</evidence>
<dbReference type="Ensembl" id="ENSLACT00000002914.1">
    <property type="protein sequence ID" value="ENSLACP00000002891.1"/>
    <property type="gene ID" value="ENSLACG00000002584.1"/>
</dbReference>
<feature type="transmembrane region" description="Helical" evidence="6">
    <location>
        <begin position="50"/>
        <end position="72"/>
    </location>
</feature>
<dbReference type="PANTHER" id="PTHR13999">
    <property type="entry name" value="INTERFERON INDUCIBLE TRANSMEMBRANE PROTEIN"/>
    <property type="match status" value="1"/>
</dbReference>
<keyword evidence="5 6" id="KW-0472">Membrane</keyword>
<evidence type="ECO:0000313" key="7">
    <source>
        <dbReference type="Ensembl" id="ENSLACP00000002891.1"/>
    </source>
</evidence>
<reference evidence="7" key="3">
    <citation type="submission" date="2025-09" db="UniProtKB">
        <authorList>
            <consortium name="Ensembl"/>
        </authorList>
    </citation>
    <scope>IDENTIFICATION</scope>
</reference>
<evidence type="ECO:0000256" key="4">
    <source>
        <dbReference type="ARBA" id="ARBA00022989"/>
    </source>
</evidence>
<keyword evidence="4 6" id="KW-1133">Transmembrane helix</keyword>
<feature type="transmembrane region" description="Helical" evidence="6">
    <location>
        <begin position="103"/>
        <end position="125"/>
    </location>
</feature>
<protein>
    <submittedName>
        <fullName evidence="7">Uncharacterized protein</fullName>
    </submittedName>
</protein>
<comment type="similarity">
    <text evidence="2">Belongs to the CD225/Dispanin family.</text>
</comment>
<dbReference type="STRING" id="7897.ENSLACP00000002891"/>
<evidence type="ECO:0000256" key="3">
    <source>
        <dbReference type="ARBA" id="ARBA00022692"/>
    </source>
</evidence>
<keyword evidence="8" id="KW-1185">Reference proteome</keyword>
<dbReference type="AlphaFoldDB" id="H2ZZS0"/>
<evidence type="ECO:0000256" key="6">
    <source>
        <dbReference type="SAM" id="Phobius"/>
    </source>
</evidence>
<dbReference type="Proteomes" id="UP000008672">
    <property type="component" value="Unassembled WGS sequence"/>
</dbReference>
<accession>H2ZZS0</accession>
<proteinExistence type="inferred from homology"/>
<dbReference type="OMA" id="IYSIMAR"/>
<dbReference type="PANTHER" id="PTHR13999:SF4">
    <property type="entry name" value="INTERFERON-INDUCED TRANSMEMBRANE PROTEIN 3"/>
    <property type="match status" value="1"/>
</dbReference>
<organism evidence="7 8">
    <name type="scientific">Latimeria chalumnae</name>
    <name type="common">Coelacanth</name>
    <dbReference type="NCBI Taxonomy" id="7897"/>
    <lineage>
        <taxon>Eukaryota</taxon>
        <taxon>Metazoa</taxon>
        <taxon>Chordata</taxon>
        <taxon>Craniata</taxon>
        <taxon>Vertebrata</taxon>
        <taxon>Euteleostomi</taxon>
        <taxon>Coelacanthiformes</taxon>
        <taxon>Coelacanthidae</taxon>
        <taxon>Latimeria</taxon>
    </lineage>
</organism>
<dbReference type="EMBL" id="AFYH01262342">
    <property type="status" value="NOT_ANNOTATED_CDS"/>
    <property type="molecule type" value="Genomic_DNA"/>
</dbReference>
<evidence type="ECO:0000313" key="8">
    <source>
        <dbReference type="Proteomes" id="UP000008672"/>
    </source>
</evidence>
<keyword evidence="3 6" id="KW-0812">Transmembrane</keyword>
<dbReference type="OrthoDB" id="9906841at2759"/>